<evidence type="ECO:0000256" key="2">
    <source>
        <dbReference type="ARBA" id="ARBA00022448"/>
    </source>
</evidence>
<accession>A0A1Z4GDB8</accession>
<evidence type="ECO:0000256" key="3">
    <source>
        <dbReference type="ARBA" id="ARBA00022475"/>
    </source>
</evidence>
<dbReference type="PANTHER" id="PTHR43266">
    <property type="entry name" value="MACROLIDE-EFFLUX PROTEIN"/>
    <property type="match status" value="1"/>
</dbReference>
<feature type="transmembrane region" description="Helical" evidence="7">
    <location>
        <begin position="287"/>
        <end position="306"/>
    </location>
</feature>
<evidence type="ECO:0000256" key="5">
    <source>
        <dbReference type="ARBA" id="ARBA00022989"/>
    </source>
</evidence>
<evidence type="ECO:0000256" key="6">
    <source>
        <dbReference type="ARBA" id="ARBA00023136"/>
    </source>
</evidence>
<feature type="transmembrane region" description="Helical" evidence="7">
    <location>
        <begin position="312"/>
        <end position="335"/>
    </location>
</feature>
<keyword evidence="6 7" id="KW-0472">Membrane</keyword>
<comment type="subcellular location">
    <subcellularLocation>
        <location evidence="1">Cell membrane</location>
        <topology evidence="1">Multi-pass membrane protein</topology>
    </subcellularLocation>
</comment>
<dbReference type="SUPFAM" id="SSF103473">
    <property type="entry name" value="MFS general substrate transporter"/>
    <property type="match status" value="1"/>
</dbReference>
<reference evidence="8 9" key="1">
    <citation type="submission" date="2017-06" db="EMBL/GenBank/DDBJ databases">
        <title>Genome sequencing of cyanobaciteial culture collection at National Institute for Environmental Studies (NIES).</title>
        <authorList>
            <person name="Hirose Y."/>
            <person name="Shimura Y."/>
            <person name="Fujisawa T."/>
            <person name="Nakamura Y."/>
            <person name="Kawachi M."/>
        </authorList>
    </citation>
    <scope>NUCLEOTIDE SEQUENCE [LARGE SCALE GENOMIC DNA]</scope>
    <source>
        <strain evidence="8 9">NIES-21</strain>
    </source>
</reference>
<keyword evidence="4 7" id="KW-0812">Transmembrane</keyword>
<dbReference type="Proteomes" id="UP000218287">
    <property type="component" value="Chromosome"/>
</dbReference>
<gene>
    <name evidence="8" type="ORF">NIES21_11240</name>
</gene>
<feature type="transmembrane region" description="Helical" evidence="7">
    <location>
        <begin position="12"/>
        <end position="37"/>
    </location>
</feature>
<proteinExistence type="predicted"/>
<organism evidence="8 9">
    <name type="scientific">Anabaenopsis circularis NIES-21</name>
    <dbReference type="NCBI Taxonomy" id="1085406"/>
    <lineage>
        <taxon>Bacteria</taxon>
        <taxon>Bacillati</taxon>
        <taxon>Cyanobacteriota</taxon>
        <taxon>Cyanophyceae</taxon>
        <taxon>Nostocales</taxon>
        <taxon>Nodulariaceae</taxon>
        <taxon>Anabaenopsis</taxon>
    </lineage>
</organism>
<feature type="transmembrane region" description="Helical" evidence="7">
    <location>
        <begin position="75"/>
        <end position="96"/>
    </location>
</feature>
<keyword evidence="3" id="KW-1003">Cell membrane</keyword>
<sequence length="438" mass="47584">MRLAYNGMQKFVILWLGQMVSLIGSSMTAFALAIWVWEITHQATALALFQFFAQIPQILITPIAGLVVDKVNRKLLMIVGDAAGGIVTVIVLLLYLTNNLQLWHLYLAFAVKCTFEQFQELAYSTSISTMVAKHEYSKASSLGFLAGHGAIIVAPALAGVLYGIIGLVGILIIDITSFFFAIATVIRIHIPQSTPTKLSICDRTNILHDINFGFKYIISRPSLLILLTLTATFWFIHDIGEAVYKPMILELSGDDTKLLGNLFLVSGIGGILGILLINIWGNKQPRIYGVLLGMIGAGFSKIILGLGRIPLIWIPAQLCSSFNFPLLGSSNDAIWLTKVDPKIQGRVFASQSMILLLVSAGANLIAGTLADHVFEPAMMPGGTLEPLFHNLVGTGKGSGMALMYVLSSIGLLLVGLIGYTVRKLREIEVILPDYDHIS</sequence>
<keyword evidence="9" id="KW-1185">Reference proteome</keyword>
<keyword evidence="2" id="KW-0813">Transport</keyword>
<dbReference type="InterPro" id="IPR036259">
    <property type="entry name" value="MFS_trans_sf"/>
</dbReference>
<dbReference type="Pfam" id="PF07690">
    <property type="entry name" value="MFS_1"/>
    <property type="match status" value="1"/>
</dbReference>
<evidence type="ECO:0000256" key="1">
    <source>
        <dbReference type="ARBA" id="ARBA00004651"/>
    </source>
</evidence>
<evidence type="ECO:0000256" key="4">
    <source>
        <dbReference type="ARBA" id="ARBA00022692"/>
    </source>
</evidence>
<dbReference type="GO" id="GO:0022857">
    <property type="term" value="F:transmembrane transporter activity"/>
    <property type="evidence" value="ECO:0007669"/>
    <property type="project" value="InterPro"/>
</dbReference>
<dbReference type="CDD" id="cd06173">
    <property type="entry name" value="MFS_MefA_like"/>
    <property type="match status" value="1"/>
</dbReference>
<dbReference type="EMBL" id="AP018174">
    <property type="protein sequence ID" value="BAY15308.1"/>
    <property type="molecule type" value="Genomic_DNA"/>
</dbReference>
<dbReference type="InterPro" id="IPR011701">
    <property type="entry name" value="MFS"/>
</dbReference>
<dbReference type="PANTHER" id="PTHR43266:SF2">
    <property type="entry name" value="MAJOR FACILITATOR SUPERFAMILY (MFS) PROFILE DOMAIN-CONTAINING PROTEIN"/>
    <property type="match status" value="1"/>
</dbReference>
<protein>
    <submittedName>
        <fullName evidence="8">Major facilitator transporter</fullName>
    </submittedName>
</protein>
<evidence type="ECO:0000256" key="7">
    <source>
        <dbReference type="SAM" id="Phobius"/>
    </source>
</evidence>
<evidence type="ECO:0000313" key="8">
    <source>
        <dbReference type="EMBL" id="BAY15308.1"/>
    </source>
</evidence>
<dbReference type="Gene3D" id="1.20.1250.20">
    <property type="entry name" value="MFS general substrate transporter like domains"/>
    <property type="match status" value="1"/>
</dbReference>
<name>A0A1Z4GDB8_9CYAN</name>
<feature type="transmembrane region" description="Helical" evidence="7">
    <location>
        <begin position="260"/>
        <end position="280"/>
    </location>
</feature>
<feature type="transmembrane region" description="Helical" evidence="7">
    <location>
        <begin position="347"/>
        <end position="370"/>
    </location>
</feature>
<keyword evidence="5 7" id="KW-1133">Transmembrane helix</keyword>
<dbReference type="AlphaFoldDB" id="A0A1Z4GDB8"/>
<dbReference type="GO" id="GO:0005886">
    <property type="term" value="C:plasma membrane"/>
    <property type="evidence" value="ECO:0007669"/>
    <property type="project" value="UniProtKB-SubCell"/>
</dbReference>
<feature type="transmembrane region" description="Helical" evidence="7">
    <location>
        <begin position="223"/>
        <end position="240"/>
    </location>
</feature>
<evidence type="ECO:0000313" key="9">
    <source>
        <dbReference type="Proteomes" id="UP000218287"/>
    </source>
</evidence>
<feature type="transmembrane region" description="Helical" evidence="7">
    <location>
        <begin position="401"/>
        <end position="421"/>
    </location>
</feature>
<feature type="transmembrane region" description="Helical" evidence="7">
    <location>
        <begin position="43"/>
        <end position="68"/>
    </location>
</feature>